<sequence length="59" mass="6241">MQAHNPPATTSILCLVIIFSLPGFIVADDASLAQKCLSLNGLSSYVVTTTLQNLCAIYV</sequence>
<keyword evidence="1" id="KW-0732">Signal</keyword>
<feature type="chain" id="PRO_5037000905" evidence="1">
    <location>
        <begin position="28"/>
        <end position="59"/>
    </location>
</feature>
<evidence type="ECO:0000313" key="3">
    <source>
        <dbReference type="WBParaSite" id="PSAMB.scaffold16153size1396.g36819.t1"/>
    </source>
</evidence>
<dbReference type="Proteomes" id="UP000887566">
    <property type="component" value="Unplaced"/>
</dbReference>
<feature type="signal peptide" evidence="1">
    <location>
        <begin position="1"/>
        <end position="27"/>
    </location>
</feature>
<accession>A0A914V7W9</accession>
<evidence type="ECO:0000313" key="2">
    <source>
        <dbReference type="Proteomes" id="UP000887566"/>
    </source>
</evidence>
<keyword evidence="2" id="KW-1185">Reference proteome</keyword>
<proteinExistence type="predicted"/>
<organism evidence="2 3">
    <name type="scientific">Plectus sambesii</name>
    <dbReference type="NCBI Taxonomy" id="2011161"/>
    <lineage>
        <taxon>Eukaryota</taxon>
        <taxon>Metazoa</taxon>
        <taxon>Ecdysozoa</taxon>
        <taxon>Nematoda</taxon>
        <taxon>Chromadorea</taxon>
        <taxon>Plectida</taxon>
        <taxon>Plectina</taxon>
        <taxon>Plectoidea</taxon>
        <taxon>Plectidae</taxon>
        <taxon>Plectus</taxon>
    </lineage>
</organism>
<protein>
    <submittedName>
        <fullName evidence="3">Uncharacterized protein</fullName>
    </submittedName>
</protein>
<dbReference type="WBParaSite" id="PSAMB.scaffold16153size1396.g36819.t1">
    <property type="protein sequence ID" value="PSAMB.scaffold16153size1396.g36819.t1"/>
    <property type="gene ID" value="PSAMB.scaffold16153size1396.g36819"/>
</dbReference>
<reference evidence="3" key="1">
    <citation type="submission" date="2022-11" db="UniProtKB">
        <authorList>
            <consortium name="WormBaseParasite"/>
        </authorList>
    </citation>
    <scope>IDENTIFICATION</scope>
</reference>
<name>A0A914V7W9_9BILA</name>
<dbReference type="AlphaFoldDB" id="A0A914V7W9"/>
<evidence type="ECO:0000256" key="1">
    <source>
        <dbReference type="SAM" id="SignalP"/>
    </source>
</evidence>